<sequence length="309" mass="34632">MVNRSIDVEAITNEIYLVTYLLVLVLQVFCIGINGLIIIFFAKIPCLRKNKHLRLVFYLSVGDFFNAIWSTPYIVYMIANWNPIRLDFDPLFILISSLSLPIQLKISAIVTIGIAFSRYLAVFFPVQFRKTEQSVYSETVLAIGLTLGLFDAILWFLLSPPSKVPDCGTSGCFVSYEYRYYWGISNMILGLIVIILSLSFFFKIKAATGVSPQQHHTYHQANRTSTGILISSLCFLTVPSICVGLVELVGFSIFKLLGPFYTACLISSGICNGIIFILCNGDVRQLIRSKHLDILTSSISVVPRIEITH</sequence>
<accession>Q564Y1</accession>
<evidence type="ECO:0000256" key="3">
    <source>
        <dbReference type="ARBA" id="ARBA00022989"/>
    </source>
</evidence>
<dbReference type="InterPro" id="IPR019420">
    <property type="entry name" value="7TM_GPCR_serpentine_rcpt_Srbc"/>
</dbReference>
<dbReference type="PROSITE" id="PS50262">
    <property type="entry name" value="G_PROTEIN_RECEP_F1_2"/>
    <property type="match status" value="1"/>
</dbReference>
<dbReference type="RefSeq" id="NP_001023690.1">
    <property type="nucleotide sequence ID" value="NM_001028519.2"/>
</dbReference>
<dbReference type="Pfam" id="PF10316">
    <property type="entry name" value="7TM_GPCR_Srbc"/>
    <property type="match status" value="1"/>
</dbReference>
<proteinExistence type="predicted"/>
<keyword evidence="2 5" id="KW-0812">Transmembrane</keyword>
<feature type="transmembrane region" description="Helical" evidence="5">
    <location>
        <begin position="91"/>
        <end position="114"/>
    </location>
</feature>
<comment type="subcellular location">
    <subcellularLocation>
        <location evidence="1">Membrane</location>
    </subcellularLocation>
</comment>
<dbReference type="WormBase" id="C30G7.5">
    <property type="protein sequence ID" value="CE38286"/>
    <property type="gene ID" value="WBGene00044179"/>
</dbReference>
<dbReference type="GeneID" id="3564943"/>
<dbReference type="GO" id="GO:0016020">
    <property type="term" value="C:membrane"/>
    <property type="evidence" value="ECO:0007669"/>
    <property type="project" value="UniProtKB-SubCell"/>
</dbReference>
<dbReference type="PaxDb" id="6239-C30G7.5"/>
<name>Q564Y1_CAEEL</name>
<dbReference type="PANTHER" id="PTHR46955">
    <property type="entry name" value="PROTEIN CBG01349-RELATED"/>
    <property type="match status" value="1"/>
</dbReference>
<evidence type="ECO:0000313" key="9">
    <source>
        <dbReference type="WormBase" id="C30G7.5"/>
    </source>
</evidence>
<dbReference type="InParanoid" id="Q564Y1"/>
<dbReference type="UCSC" id="C30G7.5">
    <property type="organism name" value="c. elegans"/>
</dbReference>
<keyword evidence="8" id="KW-1185">Reference proteome</keyword>
<dbReference type="KEGG" id="cel:CELE_C30G7.5"/>
<feature type="transmembrane region" description="Helical" evidence="5">
    <location>
        <begin position="135"/>
        <end position="158"/>
    </location>
</feature>
<dbReference type="SUPFAM" id="SSF81321">
    <property type="entry name" value="Family A G protein-coupled receptor-like"/>
    <property type="match status" value="1"/>
</dbReference>
<feature type="transmembrane region" description="Helical" evidence="5">
    <location>
        <begin position="55"/>
        <end position="79"/>
    </location>
</feature>
<dbReference type="HOGENOM" id="CLU_075642_0_0_1"/>
<dbReference type="CTD" id="3564943"/>
<keyword evidence="7" id="KW-0675">Receptor</keyword>
<dbReference type="eggNOG" id="ENOG502SR0M">
    <property type="taxonomic scope" value="Eukaryota"/>
</dbReference>
<dbReference type="AlphaFoldDB" id="Q564Y1"/>
<evidence type="ECO:0000313" key="8">
    <source>
        <dbReference type="Proteomes" id="UP000001940"/>
    </source>
</evidence>
<evidence type="ECO:0000256" key="4">
    <source>
        <dbReference type="ARBA" id="ARBA00023136"/>
    </source>
</evidence>
<dbReference type="AGR" id="WB:WBGene00044179"/>
<dbReference type="OMA" id="KTERIDM"/>
<evidence type="ECO:0000256" key="2">
    <source>
        <dbReference type="ARBA" id="ARBA00022692"/>
    </source>
</evidence>
<dbReference type="PhylomeDB" id="Q564Y1"/>
<keyword evidence="4 5" id="KW-0472">Membrane</keyword>
<evidence type="ECO:0000313" key="7">
    <source>
        <dbReference type="EMBL" id="CAI79143.1"/>
    </source>
</evidence>
<dbReference type="InterPro" id="IPR017452">
    <property type="entry name" value="GPCR_Rhodpsn_7TM"/>
</dbReference>
<evidence type="ECO:0000256" key="5">
    <source>
        <dbReference type="SAM" id="Phobius"/>
    </source>
</evidence>
<evidence type="ECO:0000259" key="6">
    <source>
        <dbReference type="PROSITE" id="PS50262"/>
    </source>
</evidence>
<feature type="domain" description="G-protein coupled receptors family 1 profile" evidence="6">
    <location>
        <begin position="33"/>
        <end position="204"/>
    </location>
</feature>
<gene>
    <name evidence="7 9" type="ORF">C30G7.5</name>
    <name evidence="7" type="ORF">CELE_C30G7.5</name>
</gene>
<protein>
    <submittedName>
        <fullName evidence="7">G-protein coupled receptors family 1 profile domain-containing protein</fullName>
    </submittedName>
</protein>
<feature type="transmembrane region" description="Helical" evidence="5">
    <location>
        <begin position="260"/>
        <end position="279"/>
    </location>
</feature>
<feature type="transmembrane region" description="Helical" evidence="5">
    <location>
        <begin position="178"/>
        <end position="202"/>
    </location>
</feature>
<feature type="transmembrane region" description="Helical" evidence="5">
    <location>
        <begin position="20"/>
        <end position="43"/>
    </location>
</feature>
<organism evidence="7 8">
    <name type="scientific">Caenorhabditis elegans</name>
    <dbReference type="NCBI Taxonomy" id="6239"/>
    <lineage>
        <taxon>Eukaryota</taxon>
        <taxon>Metazoa</taxon>
        <taxon>Ecdysozoa</taxon>
        <taxon>Nematoda</taxon>
        <taxon>Chromadorea</taxon>
        <taxon>Rhabditida</taxon>
        <taxon>Rhabditina</taxon>
        <taxon>Rhabditomorpha</taxon>
        <taxon>Rhabditoidea</taxon>
        <taxon>Rhabditidae</taxon>
        <taxon>Peloderinae</taxon>
        <taxon>Caenorhabditis</taxon>
    </lineage>
</organism>
<dbReference type="Proteomes" id="UP000001940">
    <property type="component" value="Chromosome V"/>
</dbReference>
<keyword evidence="3 5" id="KW-1133">Transmembrane helix</keyword>
<evidence type="ECO:0000256" key="1">
    <source>
        <dbReference type="ARBA" id="ARBA00004370"/>
    </source>
</evidence>
<feature type="transmembrane region" description="Helical" evidence="5">
    <location>
        <begin position="228"/>
        <end position="254"/>
    </location>
</feature>
<dbReference type="SMR" id="Q564Y1"/>
<dbReference type="Gene3D" id="1.20.1070.10">
    <property type="entry name" value="Rhodopsin 7-helix transmembrane proteins"/>
    <property type="match status" value="1"/>
</dbReference>
<reference evidence="7 8" key="1">
    <citation type="journal article" date="1998" name="Science">
        <title>Genome sequence of the nematode C. elegans: a platform for investigating biology.</title>
        <authorList>
            <consortium name="The C. elegans sequencing consortium"/>
            <person name="Sulson J.E."/>
            <person name="Waterston R."/>
        </authorList>
    </citation>
    <scope>NUCLEOTIDE SEQUENCE [LARGE SCALE GENOMIC DNA]</scope>
    <source>
        <strain evidence="7 8">Bristol N2</strain>
    </source>
</reference>
<dbReference type="FunCoup" id="Q564Y1">
    <property type="interactions" value="29"/>
</dbReference>
<dbReference type="EMBL" id="BX284605">
    <property type="protein sequence ID" value="CAI79143.1"/>
    <property type="molecule type" value="Genomic_DNA"/>
</dbReference>
<dbReference type="OrthoDB" id="5794962at2759"/>
<dbReference type="PANTHER" id="PTHR46955:SF1">
    <property type="entry name" value="G-PROTEIN COUPLED RECEPTORS FAMILY 1 PROFILE DOMAIN-CONTAINING PROTEIN-RELATED"/>
    <property type="match status" value="1"/>
</dbReference>
<dbReference type="InterPro" id="IPR052322">
    <property type="entry name" value="Mito_rRNA_Mtase_NSUN4"/>
</dbReference>